<keyword evidence="4" id="KW-1185">Reference proteome</keyword>
<dbReference type="EMBL" id="AZHF01000003">
    <property type="protein sequence ID" value="OAA77177.1"/>
    <property type="molecule type" value="Genomic_DNA"/>
</dbReference>
<evidence type="ECO:0000313" key="4">
    <source>
        <dbReference type="Proteomes" id="UP000076881"/>
    </source>
</evidence>
<dbReference type="Proteomes" id="UP000076881">
    <property type="component" value="Unassembled WGS sequence"/>
</dbReference>
<evidence type="ECO:0000256" key="1">
    <source>
        <dbReference type="SAM" id="Coils"/>
    </source>
</evidence>
<feature type="compositionally biased region" description="Basic and acidic residues" evidence="2">
    <location>
        <begin position="275"/>
        <end position="285"/>
    </location>
</feature>
<feature type="region of interest" description="Disordered" evidence="2">
    <location>
        <begin position="629"/>
        <end position="726"/>
    </location>
</feature>
<sequence length="726" mass="78754">MFPLSPAHDATLNRSPSPRRYEGDYEVRKYTVTSTSEDHIYTKTSVNEDGDTMSSPLVSNTSAVTAATTHSQQENGSSRPASVMNGPSLSPVKDRRHSRVISGTELSPLKILNRKRSSEEASQTDGSNMGPPPTRTARKISSPEKRFPVKIGGGGVDEVRDRQASLDEAMRTNGHLQRPIDIFEDDEEEEAEAPSRPPTAMSNQEDGGFNPDDTMASTFSTFSAVPTLTSYANWRAQQSPAKLAALANVSSSRPSTRDESSNTTNLLMDFTDSLRHPRRSPEKKLLPSSSTMPNLAAATPSRAGATTALIDFDIPPLPTPRSMPSISSRELESLKSGFLSEISSLKASLSGKEAEVQSLKTAVGDAEKRVGESLEKLREESAQREQAVAEKEDWERRGREMETVLHKLRDEIVHGQQEREEVEHKLEESEKRREAAEIMHQEAESKIAGLRAGRETESDPSKPSSPGETSREAELAVERMSRELHGLYKIKHQTKVAALKRSYESRWEKKVKELERRVLDLCEENASLQAGHPNPDDTLLVAAQANAEADKEQASRDRVTIRELNATVQRLEAVVSSVQGDNQHLHGLLEQERVEKGELVQLAEEMMSMQSIVGGKQAPSVVAALPSSSRPMMPEPGHAAGAKTPGKRPLSLQTTTPGRQIIPDGRRGSVGKASGLRAPGSAYRGGATAAAAGSGIGGAAGLRIPGSRSGIMSSIEKMGSHRGRGQ</sequence>
<name>A0A168H0Z5_CORDF</name>
<feature type="coiled-coil region" evidence="1">
    <location>
        <begin position="504"/>
        <end position="531"/>
    </location>
</feature>
<feature type="compositionally biased region" description="Basic and acidic residues" evidence="2">
    <location>
        <begin position="415"/>
        <end position="445"/>
    </location>
</feature>
<gene>
    <name evidence="3" type="ORF">LEL_04000</name>
</gene>
<protein>
    <recommendedName>
        <fullName evidence="5">Kinetoplast-associated protein KAP</fullName>
    </recommendedName>
</protein>
<evidence type="ECO:0000313" key="3">
    <source>
        <dbReference type="EMBL" id="OAA77177.1"/>
    </source>
</evidence>
<evidence type="ECO:0008006" key="5">
    <source>
        <dbReference type="Google" id="ProtNLM"/>
    </source>
</evidence>
<organism evidence="3 4">
    <name type="scientific">Akanthomyces lecanii RCEF 1005</name>
    <dbReference type="NCBI Taxonomy" id="1081108"/>
    <lineage>
        <taxon>Eukaryota</taxon>
        <taxon>Fungi</taxon>
        <taxon>Dikarya</taxon>
        <taxon>Ascomycota</taxon>
        <taxon>Pezizomycotina</taxon>
        <taxon>Sordariomycetes</taxon>
        <taxon>Hypocreomycetidae</taxon>
        <taxon>Hypocreales</taxon>
        <taxon>Cordycipitaceae</taxon>
        <taxon>Akanthomyces</taxon>
        <taxon>Cordyceps confragosa</taxon>
    </lineage>
</organism>
<accession>A0A168H0Z5</accession>
<feature type="compositionally biased region" description="Low complexity" evidence="2">
    <location>
        <begin position="58"/>
        <end position="69"/>
    </location>
</feature>
<proteinExistence type="predicted"/>
<dbReference type="Pfam" id="PF12709">
    <property type="entry name" value="Fungal_TACC"/>
    <property type="match status" value="1"/>
</dbReference>
<feature type="region of interest" description="Disordered" evidence="2">
    <location>
        <begin position="1"/>
        <end position="158"/>
    </location>
</feature>
<feature type="compositionally biased region" description="Basic and acidic residues" evidence="2">
    <location>
        <begin position="19"/>
        <end position="29"/>
    </location>
</feature>
<feature type="region of interest" description="Disordered" evidence="2">
    <location>
        <begin position="245"/>
        <end position="264"/>
    </location>
</feature>
<feature type="compositionally biased region" description="Low complexity" evidence="2">
    <location>
        <begin position="680"/>
        <end position="693"/>
    </location>
</feature>
<dbReference type="InterPro" id="IPR024312">
    <property type="entry name" value="TACC_fungi"/>
</dbReference>
<reference evidence="3 4" key="1">
    <citation type="journal article" date="2016" name="Genome Biol. Evol.">
        <title>Divergent and convergent evolution of fungal pathogenicity.</title>
        <authorList>
            <person name="Shang Y."/>
            <person name="Xiao G."/>
            <person name="Zheng P."/>
            <person name="Cen K."/>
            <person name="Zhan S."/>
            <person name="Wang C."/>
        </authorList>
    </citation>
    <scope>NUCLEOTIDE SEQUENCE [LARGE SCALE GENOMIC DNA]</scope>
    <source>
        <strain evidence="3 4">RCEF 1005</strain>
    </source>
</reference>
<keyword evidence="1" id="KW-0175">Coiled coil</keyword>
<comment type="caution">
    <text evidence="3">The sequence shown here is derived from an EMBL/GenBank/DDBJ whole genome shotgun (WGS) entry which is preliminary data.</text>
</comment>
<feature type="region of interest" description="Disordered" evidence="2">
    <location>
        <begin position="275"/>
        <end position="302"/>
    </location>
</feature>
<feature type="region of interest" description="Disordered" evidence="2">
    <location>
        <begin position="186"/>
        <end position="212"/>
    </location>
</feature>
<feature type="region of interest" description="Disordered" evidence="2">
    <location>
        <begin position="415"/>
        <end position="475"/>
    </location>
</feature>
<dbReference type="STRING" id="1081108.A0A168H0Z5"/>
<feature type="compositionally biased region" description="Polar residues" evidence="2">
    <location>
        <begin position="70"/>
        <end position="88"/>
    </location>
</feature>
<evidence type="ECO:0000256" key="2">
    <source>
        <dbReference type="SAM" id="MobiDB-lite"/>
    </source>
</evidence>
<dbReference type="OrthoDB" id="5367584at2759"/>
<dbReference type="AlphaFoldDB" id="A0A168H0Z5"/>
<feature type="compositionally biased region" description="Polar residues" evidence="2">
    <location>
        <begin position="42"/>
        <end position="57"/>
    </location>
</feature>